<proteinExistence type="predicted"/>
<feature type="compositionally biased region" description="Basic and acidic residues" evidence="1">
    <location>
        <begin position="58"/>
        <end position="71"/>
    </location>
</feature>
<name>A0AAV9PUE1_9PEZI</name>
<keyword evidence="3" id="KW-1185">Reference proteome</keyword>
<sequence length="323" mass="35964">MAGVSELRKKLDGTRALAAIKARLLDFDFPEPSELENKDEFFKKFNLTDETYASAKSQFEDEATHKLDPIERTYPAPIEDSSQESSWSSLTPQTPRSSAKGKASEAGSLTPRAPMSPFAFPDDTQGNTQDSLYRRTANTEAGAGAPPSSQHALTSTLKRRQSMGEESARKKRTNIYSMPSSEEEEHFPYSDIDFDDILNEREDDISRGGLATMQDRQDVLLGSVEDKNEENVLLKQSGIMGKAEFDKEAPESEQEAFMKGCEQKLRSLMDEFGGPIKAYGETMGVLDDTPYGKKGDELDSLAVRQRTLSILQKCQQKQGDMEK</sequence>
<comment type="caution">
    <text evidence="2">The sequence shown here is derived from an EMBL/GenBank/DDBJ whole genome shotgun (WGS) entry which is preliminary data.</text>
</comment>
<gene>
    <name evidence="2" type="ORF">LTR25_011203</name>
</gene>
<feature type="region of interest" description="Disordered" evidence="1">
    <location>
        <begin position="56"/>
        <end position="191"/>
    </location>
</feature>
<dbReference type="Proteomes" id="UP001345827">
    <property type="component" value="Unassembled WGS sequence"/>
</dbReference>
<protein>
    <submittedName>
        <fullName evidence="2">Uncharacterized protein</fullName>
    </submittedName>
</protein>
<dbReference type="EMBL" id="JAXLQG010000071">
    <property type="protein sequence ID" value="KAK5527432.1"/>
    <property type="molecule type" value="Genomic_DNA"/>
</dbReference>
<evidence type="ECO:0000313" key="2">
    <source>
        <dbReference type="EMBL" id="KAK5527432.1"/>
    </source>
</evidence>
<feature type="compositionally biased region" description="Low complexity" evidence="1">
    <location>
        <begin position="97"/>
        <end position="108"/>
    </location>
</feature>
<evidence type="ECO:0000313" key="3">
    <source>
        <dbReference type="Proteomes" id="UP001345827"/>
    </source>
</evidence>
<evidence type="ECO:0000256" key="1">
    <source>
        <dbReference type="SAM" id="MobiDB-lite"/>
    </source>
</evidence>
<reference evidence="2 3" key="1">
    <citation type="submission" date="2023-06" db="EMBL/GenBank/DDBJ databases">
        <title>Black Yeasts Isolated from many extreme environments.</title>
        <authorList>
            <person name="Coleine C."/>
            <person name="Stajich J.E."/>
            <person name="Selbmann L."/>
        </authorList>
    </citation>
    <scope>NUCLEOTIDE SEQUENCE [LARGE SCALE GENOMIC DNA]</scope>
    <source>
        <strain evidence="2 3">CCFEE 5887</strain>
    </source>
</reference>
<accession>A0AAV9PUE1</accession>
<feature type="compositionally biased region" description="Polar residues" evidence="1">
    <location>
        <begin position="147"/>
        <end position="156"/>
    </location>
</feature>
<dbReference type="AlphaFoldDB" id="A0AAV9PUE1"/>
<organism evidence="2 3">
    <name type="scientific">Vermiconidia calcicola</name>
    <dbReference type="NCBI Taxonomy" id="1690605"/>
    <lineage>
        <taxon>Eukaryota</taxon>
        <taxon>Fungi</taxon>
        <taxon>Dikarya</taxon>
        <taxon>Ascomycota</taxon>
        <taxon>Pezizomycotina</taxon>
        <taxon>Dothideomycetes</taxon>
        <taxon>Dothideomycetidae</taxon>
        <taxon>Mycosphaerellales</taxon>
        <taxon>Extremaceae</taxon>
        <taxon>Vermiconidia</taxon>
    </lineage>
</organism>
<feature type="compositionally biased region" description="Polar residues" evidence="1">
    <location>
        <begin position="124"/>
        <end position="139"/>
    </location>
</feature>